<evidence type="ECO:0000256" key="1">
    <source>
        <dbReference type="ARBA" id="ARBA00023239"/>
    </source>
</evidence>
<feature type="compositionally biased region" description="Polar residues" evidence="3">
    <location>
        <begin position="434"/>
        <end position="443"/>
    </location>
</feature>
<dbReference type="CDD" id="cd06661">
    <property type="entry name" value="GGCT_like"/>
    <property type="match status" value="1"/>
</dbReference>
<protein>
    <recommendedName>
        <fullName evidence="6">AIG2-like family protein</fullName>
    </recommendedName>
</protein>
<dbReference type="InterPro" id="IPR017939">
    <property type="entry name" value="G-Glutamylcylcotransferase"/>
</dbReference>
<dbReference type="Gene3D" id="3.10.490.10">
    <property type="entry name" value="Gamma-glutamyl cyclotransferase-like"/>
    <property type="match status" value="1"/>
</dbReference>
<dbReference type="PANTHER" id="PTHR12935">
    <property type="entry name" value="GAMMA-GLUTAMYLCYCLOTRANSFERASE"/>
    <property type="match status" value="1"/>
</dbReference>
<organism evidence="4 5">
    <name type="scientific">Rhizobium leguminosarum bv. trifolii WSM2297</name>
    <dbReference type="NCBI Taxonomy" id="754762"/>
    <lineage>
        <taxon>Bacteria</taxon>
        <taxon>Pseudomonadati</taxon>
        <taxon>Pseudomonadota</taxon>
        <taxon>Alphaproteobacteria</taxon>
        <taxon>Hyphomicrobiales</taxon>
        <taxon>Rhizobiaceae</taxon>
        <taxon>Rhizobium/Agrobacterium group</taxon>
        <taxon>Rhizobium</taxon>
    </lineage>
</organism>
<dbReference type="InterPro" id="IPR013024">
    <property type="entry name" value="GGCT-like"/>
</dbReference>
<dbReference type="RefSeq" id="WP_003580156.1">
    <property type="nucleotide sequence ID" value="NZ_JH719395.1"/>
</dbReference>
<evidence type="ECO:0000313" key="5">
    <source>
        <dbReference type="Proteomes" id="UP000005732"/>
    </source>
</evidence>
<feature type="region of interest" description="Disordered" evidence="3">
    <location>
        <begin position="472"/>
        <end position="499"/>
    </location>
</feature>
<reference evidence="4 5" key="1">
    <citation type="submission" date="2012-02" db="EMBL/GenBank/DDBJ databases">
        <title>Improved High-Quality Draft Sequence of Rhizobium leguminosarum bv. trifolii WSM2297.</title>
        <authorList>
            <consortium name="US DOE Joint Genome Institute"/>
            <person name="Lucas S."/>
            <person name="Han J."/>
            <person name="Lapidus A."/>
            <person name="Cheng J.-F."/>
            <person name="Goodwin L."/>
            <person name="Pitluck S."/>
            <person name="Peters L."/>
            <person name="Ovchinnikova G."/>
            <person name="Zhang X."/>
            <person name="Detter J.C."/>
            <person name="Han C."/>
            <person name="Tapia R."/>
            <person name="Land M."/>
            <person name="Hauser L."/>
            <person name="Kyrpides N."/>
            <person name="Ivanova N."/>
            <person name="Pagani I."/>
            <person name="Brau L."/>
            <person name="Yates R."/>
            <person name="O'Hara G."/>
            <person name="Rui T."/>
            <person name="Howieson J."/>
            <person name="Reeve W."/>
            <person name="Woyke T."/>
        </authorList>
    </citation>
    <scope>NUCLEOTIDE SEQUENCE [LARGE SCALE GENOMIC DNA]</scope>
    <source>
        <strain evidence="4 5">WSM2297</strain>
    </source>
</reference>
<evidence type="ECO:0008006" key="6">
    <source>
        <dbReference type="Google" id="ProtNLM"/>
    </source>
</evidence>
<dbReference type="Proteomes" id="UP000005732">
    <property type="component" value="Unassembled WGS sequence"/>
</dbReference>
<name>J0C9W7_RHILT</name>
<dbReference type="HOGENOM" id="CLU_501401_0_0_5"/>
<dbReference type="AlphaFoldDB" id="J0C9W7"/>
<sequence>MLKATEEEVEEVREYFEWQAPDLEVTFMQKVYSEAVLNTRHDVWDIHTNKDRWWVITGGTNLYSQDQFPNMDLALTFHIGLMLRIPRTEKQQEGDLRILPFGPVFETMEEAGTAVTQAQNLSDYQAVGVRCREALLELIGVAQDAAMWTDTPPQRANFRAWTEIICNDLLPGDTNKERRGTLKSALESAWTFSNWLTHSKSATWIDAEMAQSLIQHAIGMATSLIIRELRGVPPECPKCGAPHLEPEHGENTETPGVLWERPRCADCGWAGRPVPILDLKDGRPIITREGEETDECSIMTVPLRTILKPGNPTIEPRKKTETGPPEHVVYFAYGSNMSTARLRERMPSCRPLGIATLPAHELRFHKRSTDKSGKCNAFASESDRSVIGVLFSFDPAERAKLDKQKASVEATSPRRSRSLTTKVAGERSLPFSPLPNTSTTASNPMAGTRTLCLQVAGNTACHKSILPNTSSRLRRPKILTRSETISSGPRSEVSGSETSVSVRVAAADCGPDVRFWRVATWKPRTGIRPTDSVLKRKLARRAS</sequence>
<dbReference type="GO" id="GO:0003839">
    <property type="term" value="F:gamma-glutamylcyclotransferase activity"/>
    <property type="evidence" value="ECO:0007669"/>
    <property type="project" value="InterPro"/>
</dbReference>
<feature type="region of interest" description="Disordered" evidence="3">
    <location>
        <begin position="403"/>
        <end position="443"/>
    </location>
</feature>
<dbReference type="EMBL" id="JH719395">
    <property type="protein sequence ID" value="EJC79862.1"/>
    <property type="molecule type" value="Genomic_DNA"/>
</dbReference>
<dbReference type="InterPro" id="IPR036568">
    <property type="entry name" value="GGCT-like_sf"/>
</dbReference>
<gene>
    <name evidence="4" type="ORF">Rleg4DRAFT_1466</name>
</gene>
<dbReference type="SUPFAM" id="SSF110857">
    <property type="entry name" value="Gamma-glutamyl cyclotransferase-like"/>
    <property type="match status" value="1"/>
</dbReference>
<keyword evidence="1" id="KW-0456">Lyase</keyword>
<proteinExistence type="predicted"/>
<evidence type="ECO:0000313" key="4">
    <source>
        <dbReference type="EMBL" id="EJC79862.1"/>
    </source>
</evidence>
<feature type="binding site" evidence="2">
    <location>
        <begin position="330"/>
        <end position="335"/>
    </location>
    <ligand>
        <name>substrate</name>
    </ligand>
</feature>
<feature type="compositionally biased region" description="Low complexity" evidence="3">
    <location>
        <begin position="490"/>
        <end position="499"/>
    </location>
</feature>
<dbReference type="PANTHER" id="PTHR12935:SF0">
    <property type="entry name" value="GAMMA-GLUTAMYLCYCLOTRANSFERASE"/>
    <property type="match status" value="1"/>
</dbReference>
<evidence type="ECO:0000256" key="3">
    <source>
        <dbReference type="SAM" id="MobiDB-lite"/>
    </source>
</evidence>
<accession>J0C9W7</accession>
<evidence type="ECO:0000256" key="2">
    <source>
        <dbReference type="PIRSR" id="PIRSR617939-2"/>
    </source>
</evidence>